<dbReference type="SUPFAM" id="SSF56219">
    <property type="entry name" value="DNase I-like"/>
    <property type="match status" value="1"/>
</dbReference>
<evidence type="ECO:0000313" key="1">
    <source>
        <dbReference type="EMBL" id="KAK5775716.1"/>
    </source>
</evidence>
<dbReference type="EMBL" id="JARKNE010000012">
    <property type="protein sequence ID" value="KAK5775716.1"/>
    <property type="molecule type" value="Genomic_DNA"/>
</dbReference>
<dbReference type="InterPro" id="IPR036691">
    <property type="entry name" value="Endo/exonu/phosph_ase_sf"/>
</dbReference>
<name>A0ABR0MP14_GOSAR</name>
<organism evidence="1 2">
    <name type="scientific">Gossypium arboreum</name>
    <name type="common">Tree cotton</name>
    <name type="synonym">Gossypium nanking</name>
    <dbReference type="NCBI Taxonomy" id="29729"/>
    <lineage>
        <taxon>Eukaryota</taxon>
        <taxon>Viridiplantae</taxon>
        <taxon>Streptophyta</taxon>
        <taxon>Embryophyta</taxon>
        <taxon>Tracheophyta</taxon>
        <taxon>Spermatophyta</taxon>
        <taxon>Magnoliopsida</taxon>
        <taxon>eudicotyledons</taxon>
        <taxon>Gunneridae</taxon>
        <taxon>Pentapetalae</taxon>
        <taxon>rosids</taxon>
        <taxon>malvids</taxon>
        <taxon>Malvales</taxon>
        <taxon>Malvaceae</taxon>
        <taxon>Malvoideae</taxon>
        <taxon>Gossypium</taxon>
    </lineage>
</organism>
<evidence type="ECO:0008006" key="3">
    <source>
        <dbReference type="Google" id="ProtNLM"/>
    </source>
</evidence>
<dbReference type="Proteomes" id="UP001358586">
    <property type="component" value="Chromosome 12"/>
</dbReference>
<reference evidence="1 2" key="1">
    <citation type="submission" date="2023-03" db="EMBL/GenBank/DDBJ databases">
        <title>WGS of Gossypium arboreum.</title>
        <authorList>
            <person name="Yu D."/>
        </authorList>
    </citation>
    <scope>NUCLEOTIDE SEQUENCE [LARGE SCALE GENOMIC DNA]</scope>
    <source>
        <tissue evidence="1">Leaf</tissue>
    </source>
</reference>
<proteinExistence type="predicted"/>
<sequence length="269" mass="30593">MIRLKCGFEHGIDIGAIGSKGGLFFSWKGNSLIWLKSFSYFHINVEVHDNECGDVWRLMLFYGNPDERNRGGSWELLRQLGHDQMIPWVVMGDFNETTNSFEKKVVVLDQNGADEHLFGLVEKKITMSMNDKLLKQFTEEDIGYAVKSMALLKAPGIDSFPVIFFQRSNSDWFSPLRETNTWNKDLICSLLDDDQVIPIFSIPISGARSDDMLVWKHKATGVYSAKSGAARTLTLEGRRQQISYVWVDGALKSVRNMANKDQMVGIQNR</sequence>
<comment type="caution">
    <text evidence="1">The sequence shown here is derived from an EMBL/GenBank/DDBJ whole genome shotgun (WGS) entry which is preliminary data.</text>
</comment>
<keyword evidence="2" id="KW-1185">Reference proteome</keyword>
<evidence type="ECO:0000313" key="2">
    <source>
        <dbReference type="Proteomes" id="UP001358586"/>
    </source>
</evidence>
<protein>
    <recommendedName>
        <fullName evidence="3">Endonuclease/exonuclease/phosphatase domain-containing protein</fullName>
    </recommendedName>
</protein>
<gene>
    <name evidence="1" type="ORF">PVK06_043649</name>
</gene>
<accession>A0ABR0MP14</accession>